<evidence type="ECO:0000313" key="1">
    <source>
        <dbReference type="EMBL" id="SLN63503.1"/>
    </source>
</evidence>
<protein>
    <submittedName>
        <fullName evidence="1">Uncharacterized protein</fullName>
    </submittedName>
</protein>
<dbReference type="AlphaFoldDB" id="A0A1Y5TM91"/>
<proteinExistence type="predicted"/>
<accession>A0A1Y5TM91</accession>
<dbReference type="OrthoDB" id="7709182at2"/>
<gene>
    <name evidence="1" type="ORF">PEL8287_03466</name>
</gene>
<sequence>MFADTKFARGLWRSGMGASCALLTLLFGGIASYCSAQELGLRSDITLQRFHDWQNPFADRSLVFKDYGQPRSALNEAYIYEFPEISEKELGVFQLRENGGVCVGFTNKNNDCDLYIRKNELFLLRHESEGRLPTILEFSVKP</sequence>
<dbReference type="RefSeq" id="WP_139837847.1">
    <property type="nucleotide sequence ID" value="NZ_FWFL01000011.1"/>
</dbReference>
<evidence type="ECO:0000313" key="2">
    <source>
        <dbReference type="Proteomes" id="UP000193827"/>
    </source>
</evidence>
<keyword evidence="2" id="KW-1185">Reference proteome</keyword>
<reference evidence="1 2" key="1">
    <citation type="submission" date="2017-03" db="EMBL/GenBank/DDBJ databases">
        <authorList>
            <person name="Afonso C.L."/>
            <person name="Miller P.J."/>
            <person name="Scott M.A."/>
            <person name="Spackman E."/>
            <person name="Goraichik I."/>
            <person name="Dimitrov K.M."/>
            <person name="Suarez D.L."/>
            <person name="Swayne D.E."/>
        </authorList>
    </citation>
    <scope>NUCLEOTIDE SEQUENCE [LARGE SCALE GENOMIC DNA]</scope>
    <source>
        <strain evidence="1 2">CECT 8287</strain>
    </source>
</reference>
<dbReference type="EMBL" id="FWFL01000011">
    <property type="protein sequence ID" value="SLN63503.1"/>
    <property type="molecule type" value="Genomic_DNA"/>
</dbReference>
<organism evidence="1 2">
    <name type="scientific">Roseovarius litorisediminis</name>
    <dbReference type="NCBI Taxonomy" id="1312363"/>
    <lineage>
        <taxon>Bacteria</taxon>
        <taxon>Pseudomonadati</taxon>
        <taxon>Pseudomonadota</taxon>
        <taxon>Alphaproteobacteria</taxon>
        <taxon>Rhodobacterales</taxon>
        <taxon>Roseobacteraceae</taxon>
        <taxon>Roseovarius</taxon>
    </lineage>
</organism>
<name>A0A1Y5TM91_9RHOB</name>
<dbReference type="Proteomes" id="UP000193827">
    <property type="component" value="Unassembled WGS sequence"/>
</dbReference>